<dbReference type="Pfam" id="PF00072">
    <property type="entry name" value="Response_reg"/>
    <property type="match status" value="1"/>
</dbReference>
<dbReference type="SMART" id="SM00862">
    <property type="entry name" value="Trans_reg_C"/>
    <property type="match status" value="1"/>
</dbReference>
<dbReference type="PANTHER" id="PTHR48111:SF67">
    <property type="entry name" value="TRANSCRIPTIONAL REGULATORY PROTEIN TCTD"/>
    <property type="match status" value="1"/>
</dbReference>
<keyword evidence="2" id="KW-0902">Two-component regulatory system</keyword>
<proteinExistence type="predicted"/>
<gene>
    <name evidence="10" type="ordered locus">RSPO_c02830</name>
</gene>
<dbReference type="Pfam" id="PF00486">
    <property type="entry name" value="Trans_reg_C"/>
    <property type="match status" value="1"/>
</dbReference>
<accession>F6G3Z8</accession>
<dbReference type="SUPFAM" id="SSF52172">
    <property type="entry name" value="CheY-like"/>
    <property type="match status" value="1"/>
</dbReference>
<dbReference type="SMART" id="SM00448">
    <property type="entry name" value="REC"/>
    <property type="match status" value="1"/>
</dbReference>
<keyword evidence="3" id="KW-0805">Transcription regulation</keyword>
<evidence type="ECO:0000256" key="6">
    <source>
        <dbReference type="PROSITE-ProRule" id="PRU00169"/>
    </source>
</evidence>
<keyword evidence="4 7" id="KW-0238">DNA-binding</keyword>
<evidence type="ECO:0000259" key="9">
    <source>
        <dbReference type="PROSITE" id="PS51755"/>
    </source>
</evidence>
<dbReference type="InterPro" id="IPR036388">
    <property type="entry name" value="WH-like_DNA-bd_sf"/>
</dbReference>
<evidence type="ECO:0000259" key="8">
    <source>
        <dbReference type="PROSITE" id="PS50110"/>
    </source>
</evidence>
<dbReference type="CDD" id="cd00383">
    <property type="entry name" value="trans_reg_C"/>
    <property type="match status" value="1"/>
</dbReference>
<dbReference type="PATRIC" id="fig|1031711.3.peg.2763"/>
<dbReference type="eggNOG" id="COG0745">
    <property type="taxonomic scope" value="Bacteria"/>
</dbReference>
<evidence type="ECO:0000313" key="11">
    <source>
        <dbReference type="Proteomes" id="UP000007953"/>
    </source>
</evidence>
<dbReference type="FunFam" id="3.40.50.2300:FF:000002">
    <property type="entry name" value="DNA-binding response regulator PhoP"/>
    <property type="match status" value="1"/>
</dbReference>
<dbReference type="PROSITE" id="PS50110">
    <property type="entry name" value="RESPONSE_REGULATORY"/>
    <property type="match status" value="1"/>
</dbReference>
<dbReference type="GO" id="GO:0005829">
    <property type="term" value="C:cytosol"/>
    <property type="evidence" value="ECO:0007669"/>
    <property type="project" value="TreeGrafter"/>
</dbReference>
<dbReference type="KEGG" id="rsn:RSPO_c02830"/>
<dbReference type="CDD" id="cd17624">
    <property type="entry name" value="REC_OmpR_PmrA-like"/>
    <property type="match status" value="1"/>
</dbReference>
<feature type="domain" description="Response regulatory" evidence="8">
    <location>
        <begin position="199"/>
        <end position="316"/>
    </location>
</feature>
<evidence type="ECO:0000256" key="4">
    <source>
        <dbReference type="ARBA" id="ARBA00023125"/>
    </source>
</evidence>
<sequence>MFSIDKGAGAAQFLHLGDHLQRQRGLAGRFRAVDLNHAAARQAADAQRDVQAQRAGGHDLDRLHLGVAHLHDRALAELLFDLRERGSQRLLLFCAHRGCLLAVFHGRPSCKLVYKLAAMARDSSGRPQWRAARHRPVSGTWPNFHTLAPPRLQHRVFGILYKKPVVLTSLPLGRRVKKCSGRDGRIGRSARHRGETRMRILIAEDDATLADGLTRSLRQAGYAVDRAADGAAADAALSAQTAQTYDLLILDVGLPRLSGLEVLKRLRSRGAMLPVLILTAADSVDERVKGLDLGADDYMAKPFALSELEARVRALVRRGTGGGATLVRHGPLAFDQVGRIAYIHDQVVDLSAREIGLLEILLSRAGRLVSKEQLVDHLCGWGEEVSNNAIEVYVHRLRKKIEVDGIRIATVRGLGYCLERAPVPAVTHG</sequence>
<protein>
    <submittedName>
        <fullName evidence="10">Two-component transcriptional regulatory protein qseb</fullName>
    </submittedName>
</protein>
<name>F6G3Z8_RALS8</name>
<dbReference type="GO" id="GO:0006355">
    <property type="term" value="P:regulation of DNA-templated transcription"/>
    <property type="evidence" value="ECO:0007669"/>
    <property type="project" value="InterPro"/>
</dbReference>
<dbReference type="Gene3D" id="3.40.50.2300">
    <property type="match status" value="1"/>
</dbReference>
<organism evidence="10 11">
    <name type="scientific">Ralstonia solanacearum (strain Po82)</name>
    <dbReference type="NCBI Taxonomy" id="1031711"/>
    <lineage>
        <taxon>Bacteria</taxon>
        <taxon>Pseudomonadati</taxon>
        <taxon>Pseudomonadota</taxon>
        <taxon>Betaproteobacteria</taxon>
        <taxon>Burkholderiales</taxon>
        <taxon>Burkholderiaceae</taxon>
        <taxon>Ralstonia</taxon>
        <taxon>Ralstonia solanacearum species complex</taxon>
    </lineage>
</organism>
<dbReference type="PROSITE" id="PS51755">
    <property type="entry name" value="OMPR_PHOB"/>
    <property type="match status" value="1"/>
</dbReference>
<evidence type="ECO:0000256" key="1">
    <source>
        <dbReference type="ARBA" id="ARBA00022553"/>
    </source>
</evidence>
<dbReference type="InterPro" id="IPR016032">
    <property type="entry name" value="Sig_transdc_resp-reg_C-effctor"/>
</dbReference>
<dbReference type="InterPro" id="IPR011006">
    <property type="entry name" value="CheY-like_superfamily"/>
</dbReference>
<dbReference type="InterPro" id="IPR001789">
    <property type="entry name" value="Sig_transdc_resp-reg_receiver"/>
</dbReference>
<evidence type="ECO:0000313" key="10">
    <source>
        <dbReference type="EMBL" id="AEG70122.1"/>
    </source>
</evidence>
<dbReference type="InterPro" id="IPR001867">
    <property type="entry name" value="OmpR/PhoB-type_DNA-bd"/>
</dbReference>
<dbReference type="PANTHER" id="PTHR48111">
    <property type="entry name" value="REGULATOR OF RPOS"/>
    <property type="match status" value="1"/>
</dbReference>
<dbReference type="GO" id="GO:0000976">
    <property type="term" value="F:transcription cis-regulatory region binding"/>
    <property type="evidence" value="ECO:0007669"/>
    <property type="project" value="TreeGrafter"/>
</dbReference>
<dbReference type="AlphaFoldDB" id="F6G3Z8"/>
<reference evidence="10 11" key="1">
    <citation type="journal article" date="2011" name="J. Bacteriol.">
        <title>Complete genome sequence of the plant pathogen Ralstonia solanacearum strain Po82.</title>
        <authorList>
            <person name="Xu J."/>
            <person name="Zheng H.J."/>
            <person name="Liu L."/>
            <person name="Pan Z.C."/>
            <person name="Prior P."/>
            <person name="Tang B."/>
            <person name="Xu J.S."/>
            <person name="Zhang H."/>
            <person name="Tian Q."/>
            <person name="Zhang L.Q."/>
            <person name="Feng J."/>
        </authorList>
    </citation>
    <scope>NUCLEOTIDE SEQUENCE [LARGE SCALE GENOMIC DNA]</scope>
    <source>
        <strain evidence="10 11">Po82</strain>
    </source>
</reference>
<dbReference type="GO" id="GO:0000156">
    <property type="term" value="F:phosphorelay response regulator activity"/>
    <property type="evidence" value="ECO:0007669"/>
    <property type="project" value="TreeGrafter"/>
</dbReference>
<evidence type="ECO:0000256" key="7">
    <source>
        <dbReference type="PROSITE-ProRule" id="PRU01091"/>
    </source>
</evidence>
<evidence type="ECO:0000256" key="5">
    <source>
        <dbReference type="ARBA" id="ARBA00023163"/>
    </source>
</evidence>
<dbReference type="GO" id="GO:0032993">
    <property type="term" value="C:protein-DNA complex"/>
    <property type="evidence" value="ECO:0007669"/>
    <property type="project" value="TreeGrafter"/>
</dbReference>
<keyword evidence="5" id="KW-0804">Transcription</keyword>
<dbReference type="Gene3D" id="6.10.250.690">
    <property type="match status" value="1"/>
</dbReference>
<dbReference type="Gene3D" id="1.10.10.10">
    <property type="entry name" value="Winged helix-like DNA-binding domain superfamily/Winged helix DNA-binding domain"/>
    <property type="match status" value="1"/>
</dbReference>
<evidence type="ECO:0000256" key="2">
    <source>
        <dbReference type="ARBA" id="ARBA00023012"/>
    </source>
</evidence>
<evidence type="ECO:0000256" key="3">
    <source>
        <dbReference type="ARBA" id="ARBA00023015"/>
    </source>
</evidence>
<feature type="domain" description="OmpR/PhoB-type" evidence="9">
    <location>
        <begin position="324"/>
        <end position="420"/>
    </location>
</feature>
<dbReference type="InterPro" id="IPR039420">
    <property type="entry name" value="WalR-like"/>
</dbReference>
<dbReference type="EMBL" id="CP002819">
    <property type="protein sequence ID" value="AEG70122.1"/>
    <property type="molecule type" value="Genomic_DNA"/>
</dbReference>
<feature type="DNA-binding region" description="OmpR/PhoB-type" evidence="7">
    <location>
        <begin position="324"/>
        <end position="420"/>
    </location>
</feature>
<feature type="modified residue" description="4-aspartylphosphate" evidence="6">
    <location>
        <position position="251"/>
    </location>
</feature>
<keyword evidence="1 6" id="KW-0597">Phosphoprotein</keyword>
<dbReference type="HOGENOM" id="CLU_639149_0_0_4"/>
<dbReference type="Proteomes" id="UP000007953">
    <property type="component" value="Chromosome"/>
</dbReference>
<dbReference type="SUPFAM" id="SSF46894">
    <property type="entry name" value="C-terminal effector domain of the bipartite response regulators"/>
    <property type="match status" value="1"/>
</dbReference>